<dbReference type="Proteomes" id="UP001372834">
    <property type="component" value="Unassembled WGS sequence"/>
</dbReference>
<feature type="region of interest" description="Disordered" evidence="1">
    <location>
        <begin position="608"/>
        <end position="637"/>
    </location>
</feature>
<evidence type="ECO:0000256" key="1">
    <source>
        <dbReference type="SAM" id="MobiDB-lite"/>
    </source>
</evidence>
<evidence type="ECO:0000313" key="2">
    <source>
        <dbReference type="EMBL" id="KAK6629235.1"/>
    </source>
</evidence>
<feature type="region of interest" description="Disordered" evidence="1">
    <location>
        <begin position="395"/>
        <end position="463"/>
    </location>
</feature>
<comment type="caution">
    <text evidence="2">The sequence shown here is derived from an EMBL/GenBank/DDBJ whole genome shotgun (WGS) entry which is preliminary data.</text>
</comment>
<reference evidence="2 3" key="1">
    <citation type="submission" date="2023-10" db="EMBL/GenBank/DDBJ databases">
        <title>Genomes of two closely related lineages of the louse Polyplax serrata with different host specificities.</title>
        <authorList>
            <person name="Martinu J."/>
            <person name="Tarabai H."/>
            <person name="Stefka J."/>
            <person name="Hypsa V."/>
        </authorList>
    </citation>
    <scope>NUCLEOTIDE SEQUENCE [LARGE SCALE GENOMIC DNA]</scope>
    <source>
        <strain evidence="2">HR10_N</strain>
    </source>
</reference>
<feature type="compositionally biased region" description="Polar residues" evidence="1">
    <location>
        <begin position="17"/>
        <end position="29"/>
    </location>
</feature>
<feature type="compositionally biased region" description="Basic and acidic residues" evidence="1">
    <location>
        <begin position="339"/>
        <end position="352"/>
    </location>
</feature>
<protein>
    <submittedName>
        <fullName evidence="2">Uncharacterized protein</fullName>
    </submittedName>
</protein>
<feature type="region of interest" description="Disordered" evidence="1">
    <location>
        <begin position="364"/>
        <end position="383"/>
    </location>
</feature>
<dbReference type="EMBL" id="JAWJWE010000036">
    <property type="protein sequence ID" value="KAK6629235.1"/>
    <property type="molecule type" value="Genomic_DNA"/>
</dbReference>
<feature type="region of interest" description="Disordered" evidence="1">
    <location>
        <begin position="321"/>
        <end position="356"/>
    </location>
</feature>
<accession>A0AAN8NVW2</accession>
<feature type="compositionally biased region" description="Basic residues" evidence="1">
    <location>
        <begin position="418"/>
        <end position="433"/>
    </location>
</feature>
<organism evidence="2 3">
    <name type="scientific">Polyplax serrata</name>
    <name type="common">Common mouse louse</name>
    <dbReference type="NCBI Taxonomy" id="468196"/>
    <lineage>
        <taxon>Eukaryota</taxon>
        <taxon>Metazoa</taxon>
        <taxon>Ecdysozoa</taxon>
        <taxon>Arthropoda</taxon>
        <taxon>Hexapoda</taxon>
        <taxon>Insecta</taxon>
        <taxon>Pterygota</taxon>
        <taxon>Neoptera</taxon>
        <taxon>Paraneoptera</taxon>
        <taxon>Psocodea</taxon>
        <taxon>Troctomorpha</taxon>
        <taxon>Phthiraptera</taxon>
        <taxon>Anoplura</taxon>
        <taxon>Polyplacidae</taxon>
        <taxon>Polyplax</taxon>
    </lineage>
</organism>
<sequence length="712" mass="79571">MPSPTSAKFRGPLVRQHSLQNTSRIQSPGSHRLKKQLSEDDGRILDAVEITGQGWPSSARHSVLGLGCGEGNVGHVKVASARPKPAKVAWIDKKQDSLETPLDVEVVAKKCQGQPRPVSIKAQRFRNPLIGNKDTLVYTRLQLAARLRNAWSERDKTKPNINIFLAHASDTTRSDNSPSDIPDNASVLSDTVEKKRRPLQMRAFSQDYCPPDMRQCKLDVGPFDGKQEESLSKEEENEVLFTGAMPGGEENIADEIPVEETSRQNKIEIRVTTNEDYSIEQSSNKENLEILNQNGSEGETYMPMVVRPVILTAKDRRANFRSSSMHHKTITESFSLPNDDEKSGEDSDEAKKQNSKKVLVRAFSAPNHDGNYPKTNAQQKTVKFLPQKRLQSVATYDLPGDTSQDDLTVQRERLKSVSARRKLKSAAPRRKNKDKADSSSEDELRVKESTEKSTRKATRKVRGKNGQEIVTMVSLVSPAGSDTEDSVLNLPMGPLLAKDVSLETKAEVKASCESDVRGTTSTFVSQKFVCLRKTPKTVTFQTNPVLTRNYSSSFPSRRAPAGTPIIIPTPINSNHPALTPAQLQERDKRPPIFAGTDGRAVKRRLIRSPSEPVKEEESYVDKAKPRRDSLVYHDDDNDDFRQISEALGRKEKDEVRPEDGEPQFKCPKEKECWALYKKMVAKGVSVTFDTVLRGMLTPTEYRLKKNRLLSTG</sequence>
<dbReference type="AlphaFoldDB" id="A0AAN8NVW2"/>
<proteinExistence type="predicted"/>
<feature type="region of interest" description="Disordered" evidence="1">
    <location>
        <begin position="1"/>
        <end position="36"/>
    </location>
</feature>
<name>A0AAN8NVW2_POLSC</name>
<gene>
    <name evidence="2" type="ORF">RUM43_003052</name>
</gene>
<feature type="compositionally biased region" description="Basic and acidic residues" evidence="1">
    <location>
        <begin position="612"/>
        <end position="637"/>
    </location>
</feature>
<evidence type="ECO:0000313" key="3">
    <source>
        <dbReference type="Proteomes" id="UP001372834"/>
    </source>
</evidence>
<feature type="compositionally biased region" description="Basic and acidic residues" evidence="1">
    <location>
        <begin position="434"/>
        <end position="454"/>
    </location>
</feature>